<name>A0A2R6ADN4_9ARCH</name>
<dbReference type="Gene3D" id="3.40.190.10">
    <property type="entry name" value="Periplasmic binding protein-like II"/>
    <property type="match status" value="1"/>
</dbReference>
<evidence type="ECO:0000313" key="1">
    <source>
        <dbReference type="EMBL" id="PSN84501.1"/>
    </source>
</evidence>
<dbReference type="EMBL" id="NEXD01000078">
    <property type="protein sequence ID" value="PSN84501.1"/>
    <property type="molecule type" value="Genomic_DNA"/>
</dbReference>
<reference evidence="1 2" key="1">
    <citation type="submission" date="2017-04" db="EMBL/GenBank/DDBJ databases">
        <title>Novel microbial lineages endemic to geothermal iron-oxide mats fill important gaps in the evolutionary history of Archaea.</title>
        <authorList>
            <person name="Jay Z.J."/>
            <person name="Beam J.P."/>
            <person name="Dlakic M."/>
            <person name="Rusch D.B."/>
            <person name="Kozubal M.A."/>
            <person name="Inskeep W.P."/>
        </authorList>
    </citation>
    <scope>NUCLEOTIDE SEQUENCE [LARGE SCALE GENOMIC DNA]</scope>
    <source>
        <strain evidence="1">BE_D</strain>
    </source>
</reference>
<gene>
    <name evidence="1" type="ORF">B9Q02_09500</name>
</gene>
<organism evidence="1 2">
    <name type="scientific">Candidatus Marsarchaeota G1 archaeon BE_D</name>
    <dbReference type="NCBI Taxonomy" id="1978156"/>
    <lineage>
        <taxon>Archaea</taxon>
        <taxon>Candidatus Marsarchaeota</taxon>
        <taxon>Candidatus Marsarchaeota group 1</taxon>
    </lineage>
</organism>
<protein>
    <recommendedName>
        <fullName evidence="3">Sugar ABC transporter substrate-binding protein</fullName>
    </recommendedName>
</protein>
<dbReference type="AlphaFoldDB" id="A0A2R6ADN4"/>
<sequence>MSKAISRVVLAVVVIVVIIAVVGAAIALTHKSTTITPSASSSSLITSATTTPVTLTLVTFSDPANEWMQYAASVFEAQHPGVTIKIVSFSFSQYLTNEITSLKTGSSTYDIVGFTSTSALSLIS</sequence>
<dbReference type="Proteomes" id="UP000240569">
    <property type="component" value="Unassembled WGS sequence"/>
</dbReference>
<accession>A0A2R6ADN4</accession>
<evidence type="ECO:0008006" key="3">
    <source>
        <dbReference type="Google" id="ProtNLM"/>
    </source>
</evidence>
<comment type="caution">
    <text evidence="1">The sequence shown here is derived from an EMBL/GenBank/DDBJ whole genome shotgun (WGS) entry which is preliminary data.</text>
</comment>
<dbReference type="SUPFAM" id="SSF53850">
    <property type="entry name" value="Periplasmic binding protein-like II"/>
    <property type="match status" value="1"/>
</dbReference>
<proteinExistence type="predicted"/>
<evidence type="ECO:0000313" key="2">
    <source>
        <dbReference type="Proteomes" id="UP000240569"/>
    </source>
</evidence>